<dbReference type="InterPro" id="IPR009057">
    <property type="entry name" value="Homeodomain-like_sf"/>
</dbReference>
<feature type="transmembrane region" description="Helical" evidence="4">
    <location>
        <begin position="213"/>
        <end position="232"/>
    </location>
</feature>
<dbReference type="PROSITE" id="PS00041">
    <property type="entry name" value="HTH_ARAC_FAMILY_1"/>
    <property type="match status" value="1"/>
</dbReference>
<dbReference type="PROSITE" id="PS01124">
    <property type="entry name" value="HTH_ARAC_FAMILY_2"/>
    <property type="match status" value="1"/>
</dbReference>
<feature type="transmembrane region" description="Helical" evidence="4">
    <location>
        <begin position="6"/>
        <end position="27"/>
    </location>
</feature>
<name>A0A1N6FB16_9FLAO</name>
<dbReference type="GO" id="GO:0003700">
    <property type="term" value="F:DNA-binding transcription factor activity"/>
    <property type="evidence" value="ECO:0007669"/>
    <property type="project" value="InterPro"/>
</dbReference>
<keyword evidence="3" id="KW-0804">Transcription</keyword>
<dbReference type="SMART" id="SM00342">
    <property type="entry name" value="HTH_ARAC"/>
    <property type="match status" value="1"/>
</dbReference>
<dbReference type="Pfam" id="PF12833">
    <property type="entry name" value="HTH_18"/>
    <property type="match status" value="1"/>
</dbReference>
<sequence length="378" mass="44461">MDKYSFLEIAAFTGIFLVLFLALFLLTVKTKHKLANWLLAFFLFTNAVDACKFLMRDFPVNFINLEAFRWSINYLVPASFYLYVLSVCFSKFRLKPKHLWHTIPFVAFNLYMTYGIYIEDRASKVIFINALSESPIMQFFHILFEVLFQVYFIASFLVIRKSKTVYLENYTNPNISILNALYKITILYYVLHFLVLIRWLVTFIFGVGELRQWIVILDGFAFFFCTCWYLFVALNKPEFFRGVNAQLKPIVELIPKQKPSPAIDDQKNKQILALKEFMIEKEPYLDSSLTIQDLAEQVKMPVKDLSALINLYMNKHFFDFINEYRIEKAKEILKDSSQKDVTILEILYQVGFNSKSSFSTSFKKYTGTTPTDFRKNPN</sequence>
<dbReference type="GO" id="GO:0043565">
    <property type="term" value="F:sequence-specific DNA binding"/>
    <property type="evidence" value="ECO:0007669"/>
    <property type="project" value="InterPro"/>
</dbReference>
<dbReference type="PRINTS" id="PR00032">
    <property type="entry name" value="HTHARAC"/>
</dbReference>
<dbReference type="EMBL" id="FSRQ01000001">
    <property type="protein sequence ID" value="SIN92475.1"/>
    <property type="molecule type" value="Genomic_DNA"/>
</dbReference>
<dbReference type="InterPro" id="IPR020449">
    <property type="entry name" value="Tscrpt_reg_AraC-type_HTH"/>
</dbReference>
<gene>
    <name evidence="6" type="ORF">SAMN05421769_1157</name>
</gene>
<keyword evidence="2" id="KW-0238">DNA-binding</keyword>
<dbReference type="InterPro" id="IPR018060">
    <property type="entry name" value="HTH_AraC"/>
</dbReference>
<dbReference type="InterPro" id="IPR018062">
    <property type="entry name" value="HTH_AraC-typ_CS"/>
</dbReference>
<evidence type="ECO:0000313" key="7">
    <source>
        <dbReference type="Proteomes" id="UP000184782"/>
    </source>
</evidence>
<keyword evidence="7" id="KW-1185">Reference proteome</keyword>
<keyword evidence="4" id="KW-0812">Transmembrane</keyword>
<keyword evidence="1" id="KW-0805">Transcription regulation</keyword>
<evidence type="ECO:0000313" key="6">
    <source>
        <dbReference type="EMBL" id="SIN92475.1"/>
    </source>
</evidence>
<evidence type="ECO:0000256" key="1">
    <source>
        <dbReference type="ARBA" id="ARBA00023015"/>
    </source>
</evidence>
<dbReference type="AlphaFoldDB" id="A0A1N6FB16"/>
<dbReference type="Proteomes" id="UP000184782">
    <property type="component" value="Unassembled WGS sequence"/>
</dbReference>
<dbReference type="STRING" id="59733.SAMN05421769_1157"/>
<feature type="transmembrane region" description="Helical" evidence="4">
    <location>
        <begin position="99"/>
        <end position="118"/>
    </location>
</feature>
<dbReference type="Gene3D" id="1.10.10.60">
    <property type="entry name" value="Homeodomain-like"/>
    <property type="match status" value="2"/>
</dbReference>
<feature type="domain" description="HTH araC/xylS-type" evidence="5">
    <location>
        <begin position="269"/>
        <end position="376"/>
    </location>
</feature>
<feature type="transmembrane region" description="Helical" evidence="4">
    <location>
        <begin position="34"/>
        <end position="55"/>
    </location>
</feature>
<dbReference type="OrthoDB" id="9779074at2"/>
<feature type="transmembrane region" description="Helical" evidence="4">
    <location>
        <begin position="180"/>
        <end position="201"/>
    </location>
</feature>
<dbReference type="RefSeq" id="WP_074229344.1">
    <property type="nucleotide sequence ID" value="NZ_FSRQ01000001.1"/>
</dbReference>
<feature type="transmembrane region" description="Helical" evidence="4">
    <location>
        <begin position="138"/>
        <end position="159"/>
    </location>
</feature>
<dbReference type="PANTHER" id="PTHR43280">
    <property type="entry name" value="ARAC-FAMILY TRANSCRIPTIONAL REGULATOR"/>
    <property type="match status" value="1"/>
</dbReference>
<accession>A0A1N6FB16</accession>
<protein>
    <submittedName>
        <fullName evidence="6">Transcriptional regulator, AraC family</fullName>
    </submittedName>
</protein>
<organism evidence="6 7">
    <name type="scientific">Chryseobacterium scophthalmum</name>
    <dbReference type="NCBI Taxonomy" id="59733"/>
    <lineage>
        <taxon>Bacteria</taxon>
        <taxon>Pseudomonadati</taxon>
        <taxon>Bacteroidota</taxon>
        <taxon>Flavobacteriia</taxon>
        <taxon>Flavobacteriales</taxon>
        <taxon>Weeksellaceae</taxon>
        <taxon>Chryseobacterium group</taxon>
        <taxon>Chryseobacterium</taxon>
    </lineage>
</organism>
<keyword evidence="4" id="KW-1133">Transmembrane helix</keyword>
<dbReference type="PANTHER" id="PTHR43280:SF29">
    <property type="entry name" value="ARAC-FAMILY TRANSCRIPTIONAL REGULATOR"/>
    <property type="match status" value="1"/>
</dbReference>
<dbReference type="SUPFAM" id="SSF46689">
    <property type="entry name" value="Homeodomain-like"/>
    <property type="match status" value="1"/>
</dbReference>
<evidence type="ECO:0000256" key="3">
    <source>
        <dbReference type="ARBA" id="ARBA00023163"/>
    </source>
</evidence>
<evidence type="ECO:0000259" key="5">
    <source>
        <dbReference type="PROSITE" id="PS01124"/>
    </source>
</evidence>
<reference evidence="7" key="1">
    <citation type="submission" date="2016-12" db="EMBL/GenBank/DDBJ databases">
        <authorList>
            <person name="Varghese N."/>
            <person name="Submissions S."/>
        </authorList>
    </citation>
    <scope>NUCLEOTIDE SEQUENCE [LARGE SCALE GENOMIC DNA]</scope>
    <source>
        <strain evidence="7">DSM 16779</strain>
    </source>
</reference>
<evidence type="ECO:0000256" key="4">
    <source>
        <dbReference type="SAM" id="Phobius"/>
    </source>
</evidence>
<proteinExistence type="predicted"/>
<keyword evidence="4" id="KW-0472">Membrane</keyword>
<evidence type="ECO:0000256" key="2">
    <source>
        <dbReference type="ARBA" id="ARBA00023125"/>
    </source>
</evidence>
<feature type="transmembrane region" description="Helical" evidence="4">
    <location>
        <begin position="67"/>
        <end position="87"/>
    </location>
</feature>